<name>A0AAW8U651_9ENTE</name>
<evidence type="ECO:0000256" key="3">
    <source>
        <dbReference type="ARBA" id="ARBA00022692"/>
    </source>
</evidence>
<evidence type="ECO:0000313" key="9">
    <source>
        <dbReference type="Proteomes" id="UP001268577"/>
    </source>
</evidence>
<comment type="subcellular location">
    <subcellularLocation>
        <location evidence="1">Cell membrane</location>
        <topology evidence="1">Multi-pass membrane protein</topology>
    </subcellularLocation>
</comment>
<reference evidence="8" key="1">
    <citation type="submission" date="2023-03" db="EMBL/GenBank/DDBJ databases">
        <authorList>
            <person name="Shen W."/>
            <person name="Cai J."/>
        </authorList>
    </citation>
    <scope>NUCLEOTIDE SEQUENCE</scope>
    <source>
        <strain evidence="8">P96-3</strain>
    </source>
</reference>
<evidence type="ECO:0000256" key="4">
    <source>
        <dbReference type="ARBA" id="ARBA00022989"/>
    </source>
</evidence>
<dbReference type="InterPro" id="IPR020846">
    <property type="entry name" value="MFS_dom"/>
</dbReference>
<dbReference type="EMBL" id="JARQBZ010000006">
    <property type="protein sequence ID" value="MDT2833274.1"/>
    <property type="molecule type" value="Genomic_DNA"/>
</dbReference>
<comment type="caution">
    <text evidence="8">The sequence shown here is derived from an EMBL/GenBank/DDBJ whole genome shotgun (WGS) entry which is preliminary data.</text>
</comment>
<dbReference type="InterPro" id="IPR036259">
    <property type="entry name" value="MFS_trans_sf"/>
</dbReference>
<dbReference type="PROSITE" id="PS50850">
    <property type="entry name" value="MFS"/>
    <property type="match status" value="1"/>
</dbReference>
<evidence type="ECO:0000256" key="1">
    <source>
        <dbReference type="ARBA" id="ARBA00004651"/>
    </source>
</evidence>
<keyword evidence="4 6" id="KW-1133">Transmembrane helix</keyword>
<evidence type="ECO:0000313" key="8">
    <source>
        <dbReference type="EMBL" id="MDT2833274.1"/>
    </source>
</evidence>
<feature type="transmembrane region" description="Helical" evidence="6">
    <location>
        <begin position="413"/>
        <end position="432"/>
    </location>
</feature>
<sequence length="446" mass="48564">MTMTRKNIVFFALLMATALAAIEGTIISTVANSIVGSLGNSSLIGLVFSVYLLFSGVFSLLFGKLADAWSRKGTLIIGLLIFSSFSLLCGLATNMVTLIIFRAFQGIGSGAIVPVSRSMVGFLFETKESRAKAQSVESSVWGIAGLVGPFLGGFILNYFSWHYIFFLNVPLTVIAILLIYFFVDEPKRQSQLSLDYVGSSLILLGAMTLFGSLYVRNTLLMLGLFLVSLLLFIMWFKREKDNSGNSLIDLSVLKNKHVLKINGLTLTTGMIAAGVNAYLPLWGQEMMSMSPLKAGSLLTPFLIFWTLGTIMNTYLIKKVSINQDLIIGTMCLVIGTLSLSFMGMAHGLMAYLTMMLIGIGMGITVSSLMIYLQFNAPKESLGSVMGLNSFVLMMSKSIGVALLGAVYGRNLTFFSYGSTFSLIFVLIFILGIQTLSIVRRLPESHV</sequence>
<proteinExistence type="predicted"/>
<dbReference type="InterPro" id="IPR011701">
    <property type="entry name" value="MFS"/>
</dbReference>
<dbReference type="GO" id="GO:0022857">
    <property type="term" value="F:transmembrane transporter activity"/>
    <property type="evidence" value="ECO:0007669"/>
    <property type="project" value="InterPro"/>
</dbReference>
<organism evidence="8 9">
    <name type="scientific">Vagococcus carniphilus</name>
    <dbReference type="NCBI Taxonomy" id="218144"/>
    <lineage>
        <taxon>Bacteria</taxon>
        <taxon>Bacillati</taxon>
        <taxon>Bacillota</taxon>
        <taxon>Bacilli</taxon>
        <taxon>Lactobacillales</taxon>
        <taxon>Enterococcaceae</taxon>
        <taxon>Vagococcus</taxon>
    </lineage>
</organism>
<feature type="transmembrane region" description="Helical" evidence="6">
    <location>
        <begin position="257"/>
        <end position="278"/>
    </location>
</feature>
<dbReference type="Gene3D" id="1.20.1250.20">
    <property type="entry name" value="MFS general substrate transporter like domains"/>
    <property type="match status" value="1"/>
</dbReference>
<evidence type="ECO:0000256" key="2">
    <source>
        <dbReference type="ARBA" id="ARBA00022448"/>
    </source>
</evidence>
<dbReference type="GO" id="GO:0005886">
    <property type="term" value="C:plasma membrane"/>
    <property type="evidence" value="ECO:0007669"/>
    <property type="project" value="UniProtKB-SubCell"/>
</dbReference>
<dbReference type="Gene3D" id="1.20.1720.10">
    <property type="entry name" value="Multidrug resistance protein D"/>
    <property type="match status" value="1"/>
</dbReference>
<evidence type="ECO:0000256" key="6">
    <source>
        <dbReference type="SAM" id="Phobius"/>
    </source>
</evidence>
<feature type="transmembrane region" description="Helical" evidence="6">
    <location>
        <begin position="194"/>
        <end position="213"/>
    </location>
</feature>
<keyword evidence="5 6" id="KW-0472">Membrane</keyword>
<feature type="transmembrane region" description="Helical" evidence="6">
    <location>
        <begin position="351"/>
        <end position="372"/>
    </location>
</feature>
<keyword evidence="2" id="KW-0813">Transport</keyword>
<keyword evidence="3 6" id="KW-0812">Transmembrane</keyword>
<dbReference type="PANTHER" id="PTHR23501">
    <property type="entry name" value="MAJOR FACILITATOR SUPERFAMILY"/>
    <property type="match status" value="1"/>
</dbReference>
<gene>
    <name evidence="8" type="ORF">P7H70_04350</name>
</gene>
<feature type="transmembrane region" description="Helical" evidence="6">
    <location>
        <begin position="107"/>
        <end position="124"/>
    </location>
</feature>
<dbReference type="AlphaFoldDB" id="A0AAW8U651"/>
<feature type="transmembrane region" description="Helical" evidence="6">
    <location>
        <begin position="325"/>
        <end position="345"/>
    </location>
</feature>
<protein>
    <submittedName>
        <fullName evidence="8">MFS transporter</fullName>
    </submittedName>
</protein>
<dbReference type="PANTHER" id="PTHR23501:SF191">
    <property type="entry name" value="VACUOLAR BASIC AMINO ACID TRANSPORTER 4"/>
    <property type="match status" value="1"/>
</dbReference>
<feature type="transmembrane region" description="Helical" evidence="6">
    <location>
        <begin position="136"/>
        <end position="155"/>
    </location>
</feature>
<dbReference type="Proteomes" id="UP001268577">
    <property type="component" value="Unassembled WGS sequence"/>
</dbReference>
<dbReference type="SUPFAM" id="SSF103473">
    <property type="entry name" value="MFS general substrate transporter"/>
    <property type="match status" value="1"/>
</dbReference>
<dbReference type="RefSeq" id="WP_311876054.1">
    <property type="nucleotide sequence ID" value="NZ_JARQBZ010000006.1"/>
</dbReference>
<feature type="transmembrane region" description="Helical" evidence="6">
    <location>
        <begin position="219"/>
        <end position="236"/>
    </location>
</feature>
<feature type="transmembrane region" description="Helical" evidence="6">
    <location>
        <begin position="384"/>
        <end position="407"/>
    </location>
</feature>
<evidence type="ECO:0000256" key="5">
    <source>
        <dbReference type="ARBA" id="ARBA00023136"/>
    </source>
</evidence>
<feature type="transmembrane region" description="Helical" evidence="6">
    <location>
        <begin position="75"/>
        <end position="101"/>
    </location>
</feature>
<evidence type="ECO:0000259" key="7">
    <source>
        <dbReference type="PROSITE" id="PS50850"/>
    </source>
</evidence>
<feature type="transmembrane region" description="Helical" evidence="6">
    <location>
        <begin position="298"/>
        <end position="316"/>
    </location>
</feature>
<feature type="transmembrane region" description="Helical" evidence="6">
    <location>
        <begin position="161"/>
        <end position="182"/>
    </location>
</feature>
<dbReference type="Pfam" id="PF07690">
    <property type="entry name" value="MFS_1"/>
    <property type="match status" value="1"/>
</dbReference>
<feature type="domain" description="Major facilitator superfamily (MFS) profile" evidence="7">
    <location>
        <begin position="9"/>
        <end position="435"/>
    </location>
</feature>
<accession>A0AAW8U651</accession>
<feature type="transmembrane region" description="Helical" evidence="6">
    <location>
        <begin position="44"/>
        <end position="63"/>
    </location>
</feature>